<feature type="region of interest" description="Disordered" evidence="2">
    <location>
        <begin position="18"/>
        <end position="43"/>
    </location>
</feature>
<evidence type="ECO:0000256" key="1">
    <source>
        <dbReference type="SAM" id="Coils"/>
    </source>
</evidence>
<feature type="compositionally biased region" description="Basic and acidic residues" evidence="2">
    <location>
        <begin position="23"/>
        <end position="37"/>
    </location>
</feature>
<feature type="coiled-coil region" evidence="1">
    <location>
        <begin position="317"/>
        <end position="410"/>
    </location>
</feature>
<proteinExistence type="predicted"/>
<keyword evidence="4" id="KW-1185">Reference proteome</keyword>
<sequence length="542" mass="63213">MISESDLIKYQHGIRGDSIGNQGKKEINNSKHCDSNRVRQSSSLRQMTWVPNTSPSNNQWMSNENTFLTNVNSISTLDPVVQTYIDQQIKSEFSKLNKPYIDSLNKLKEQFENHTNENRISFNNFQIFQKDFQDKFHSMESQLAILENATEEKEKIQKENENIKEENKQMKKENEKSKKEIIEKNNIIMKLEEMFKSLKEKIESEQKKQETKKKELDKIKEFQAQITSMNDSTVKCISHLQEKIDDCLNTITSFEEKNNNNLLLFKKEQEVKINDLKNAFESIKKGVDETNEMKSKIDRSIQNSINQEKLFDSCISKKEFLSQLDSLNSELDKKINQKITSNNQIQNDFQKELMHLKTKIEQIEKDQINIKNSTEIINNQNCLDVDSTKIKELEMRIQELEQKVKNLVIASQELYLLPTTVSLIQERIININKEGIFIESQIKNIENDVQKIKIKLSKYDRLTLTTFQSTVDIIGNGGNGQFDLTIGEPDISIAGCKGIQLFLPKSYQDYSFNSCPTFDLILKEPIEPKSNRRKQKSRKFKK</sequence>
<feature type="coiled-coil region" evidence="1">
    <location>
        <begin position="139"/>
        <end position="257"/>
    </location>
</feature>
<evidence type="ECO:0000256" key="2">
    <source>
        <dbReference type="SAM" id="MobiDB-lite"/>
    </source>
</evidence>
<gene>
    <name evidence="3" type="ORF">M9Y10_002238</name>
</gene>
<keyword evidence="1" id="KW-0175">Coiled coil</keyword>
<dbReference type="Proteomes" id="UP001470230">
    <property type="component" value="Unassembled WGS sequence"/>
</dbReference>
<evidence type="ECO:0000313" key="3">
    <source>
        <dbReference type="EMBL" id="KAK8899915.1"/>
    </source>
</evidence>
<evidence type="ECO:0000313" key="4">
    <source>
        <dbReference type="Proteomes" id="UP001470230"/>
    </source>
</evidence>
<protein>
    <submittedName>
        <fullName evidence="3">Uncharacterized protein</fullName>
    </submittedName>
</protein>
<dbReference type="EMBL" id="JAPFFF010000001">
    <property type="protein sequence ID" value="KAK8899915.1"/>
    <property type="molecule type" value="Genomic_DNA"/>
</dbReference>
<organism evidence="3 4">
    <name type="scientific">Tritrichomonas musculus</name>
    <dbReference type="NCBI Taxonomy" id="1915356"/>
    <lineage>
        <taxon>Eukaryota</taxon>
        <taxon>Metamonada</taxon>
        <taxon>Parabasalia</taxon>
        <taxon>Tritrichomonadida</taxon>
        <taxon>Tritrichomonadidae</taxon>
        <taxon>Tritrichomonas</taxon>
    </lineage>
</organism>
<reference evidence="3 4" key="1">
    <citation type="submission" date="2024-04" db="EMBL/GenBank/DDBJ databases">
        <title>Tritrichomonas musculus Genome.</title>
        <authorList>
            <person name="Alves-Ferreira E."/>
            <person name="Grigg M."/>
            <person name="Lorenzi H."/>
            <person name="Galac M."/>
        </authorList>
    </citation>
    <scope>NUCLEOTIDE SEQUENCE [LARGE SCALE GENOMIC DNA]</scope>
    <source>
        <strain evidence="3 4">EAF2021</strain>
    </source>
</reference>
<accession>A0ABR2LBZ3</accession>
<comment type="caution">
    <text evidence="3">The sequence shown here is derived from an EMBL/GenBank/DDBJ whole genome shotgun (WGS) entry which is preliminary data.</text>
</comment>
<name>A0ABR2LBZ3_9EUKA</name>